<dbReference type="Pfam" id="PF13482">
    <property type="entry name" value="RNase_H_2"/>
    <property type="match status" value="1"/>
</dbReference>
<feature type="domain" description="YprB ribonuclease H-like" evidence="2">
    <location>
        <begin position="307"/>
        <end position="474"/>
    </location>
</feature>
<reference evidence="3 4" key="1">
    <citation type="submission" date="2017-09" db="EMBL/GenBank/DDBJ databases">
        <title>Depth-based differentiation of microbial function through sediment-hosted aquifers and enrichment of novel symbionts in the deep terrestrial subsurface.</title>
        <authorList>
            <person name="Probst A.J."/>
            <person name="Ladd B."/>
            <person name="Jarett J.K."/>
            <person name="Geller-Mcgrath D.E."/>
            <person name="Sieber C.M."/>
            <person name="Emerson J.B."/>
            <person name="Anantharaman K."/>
            <person name="Thomas B.C."/>
            <person name="Malmstrom R."/>
            <person name="Stieglmeier M."/>
            <person name="Klingl A."/>
            <person name="Woyke T."/>
            <person name="Ryan C.M."/>
            <person name="Banfield J.F."/>
        </authorList>
    </citation>
    <scope>NUCLEOTIDE SEQUENCE [LARGE SCALE GENOMIC DNA]</scope>
    <source>
        <strain evidence="3">CG10_big_fil_rev_8_21_14_0_10_36_16</strain>
    </source>
</reference>
<feature type="domain" description="DUF83" evidence="1">
    <location>
        <begin position="128"/>
        <end position="221"/>
    </location>
</feature>
<dbReference type="Gene3D" id="3.90.320.10">
    <property type="match status" value="1"/>
</dbReference>
<dbReference type="InterPro" id="IPR012337">
    <property type="entry name" value="RNaseH-like_sf"/>
</dbReference>
<evidence type="ECO:0000259" key="1">
    <source>
        <dbReference type="Pfam" id="PF01930"/>
    </source>
</evidence>
<sequence>MIKSKDKKFVITGEHFYKFFQCPHWIWYDIYSELKKTKETPPLIDMIHKGGLNHEKELINSKKFEEIDPSLLKDLDEAFLATVELMKEGKNIYHGVLMDEDWVGMPDLLEARPTSELGRNVKSNFGDHYYVVYDVKLGPEVRTEYKFQLVFYSLILERIQGVRPRDAYIINAEGEERSFLVDDFVDQFKMSLTEIEKILNGEKPAPFLKSGCKRSPWYALCESEAKDCDDVSLVYRISQSDQRQLYDIGIKTVRDLANTDVNDLQRDLTFWNFDKIMRFQSQANALISNEFYVVQKSEFPEVKNEIHFDIESDPTVDIDYLWGFLQKTGNKTEYKYFWADSKDDQKRMWEDFLKYLEELDDFVVYYYSSYEMQVFNKFAARYGISRDLEKKFKDNAFDLHLILTRSVVLPLYFYSLKDVARYLGFDWEAEDAGGAESVVWYNDWLNNKDKKLKDKILKYNEDDVRATLFIREWLSQQKPKKSQIKEKLPE</sequence>
<dbReference type="InterPro" id="IPR019993">
    <property type="entry name" value="RecB_nuclease_TM0106_put"/>
</dbReference>
<accession>A0A2J0Q7T6</accession>
<dbReference type="Pfam" id="PF01930">
    <property type="entry name" value="Cas_Cas4"/>
    <property type="match status" value="1"/>
</dbReference>
<evidence type="ECO:0000313" key="4">
    <source>
        <dbReference type="Proteomes" id="UP000228496"/>
    </source>
</evidence>
<dbReference type="AlphaFoldDB" id="A0A2J0Q7T6"/>
<gene>
    <name evidence="3" type="ORF">COV29_02640</name>
</gene>
<dbReference type="NCBIfam" id="TIGR03491">
    <property type="entry name" value="TM0106 family RecB-like putative nuclease"/>
    <property type="match status" value="1"/>
</dbReference>
<dbReference type="SUPFAM" id="SSF53098">
    <property type="entry name" value="Ribonuclease H-like"/>
    <property type="match status" value="1"/>
</dbReference>
<dbReference type="InterPro" id="IPR011604">
    <property type="entry name" value="PDDEXK-like_dom_sf"/>
</dbReference>
<dbReference type="InterPro" id="IPR038720">
    <property type="entry name" value="YprB_RNase_H-like_dom"/>
</dbReference>
<dbReference type="Proteomes" id="UP000228496">
    <property type="component" value="Unassembled WGS sequence"/>
</dbReference>
<evidence type="ECO:0000313" key="3">
    <source>
        <dbReference type="EMBL" id="PJE51147.1"/>
    </source>
</evidence>
<evidence type="ECO:0000259" key="2">
    <source>
        <dbReference type="Pfam" id="PF13482"/>
    </source>
</evidence>
<comment type="caution">
    <text evidence="3">The sequence shown here is derived from an EMBL/GenBank/DDBJ whole genome shotgun (WGS) entry which is preliminary data.</text>
</comment>
<organism evidence="3 4">
    <name type="scientific">Candidatus Yanofskybacteria bacterium CG10_big_fil_rev_8_21_14_0_10_36_16</name>
    <dbReference type="NCBI Taxonomy" id="1975096"/>
    <lineage>
        <taxon>Bacteria</taxon>
        <taxon>Candidatus Yanofskyibacteriota</taxon>
    </lineage>
</organism>
<dbReference type="EMBL" id="PCXQ01000004">
    <property type="protein sequence ID" value="PJE51147.1"/>
    <property type="molecule type" value="Genomic_DNA"/>
</dbReference>
<protein>
    <submittedName>
        <fullName evidence="3">Uncharacterized protein</fullName>
    </submittedName>
</protein>
<name>A0A2J0Q7T6_9BACT</name>
<proteinExistence type="predicted"/>
<dbReference type="InterPro" id="IPR022765">
    <property type="entry name" value="Dna2/Cas4_DUF83"/>
</dbReference>